<sequence length="32" mass="3819">MQFITEFKCYNFDSLFLVCSPLNTENYAFFVS</sequence>
<accession>A0A2P2JAP7</accession>
<reference evidence="1" key="1">
    <citation type="submission" date="2018-02" db="EMBL/GenBank/DDBJ databases">
        <title>Rhizophora mucronata_Transcriptome.</title>
        <authorList>
            <person name="Meera S.P."/>
            <person name="Sreeshan A."/>
            <person name="Augustine A."/>
        </authorList>
    </citation>
    <scope>NUCLEOTIDE SEQUENCE</scope>
    <source>
        <tissue evidence="1">Leaf</tissue>
    </source>
</reference>
<protein>
    <submittedName>
        <fullName evidence="1">Uncharacterized protein</fullName>
    </submittedName>
</protein>
<evidence type="ECO:0000313" key="1">
    <source>
        <dbReference type="EMBL" id="MBW90548.1"/>
    </source>
</evidence>
<organism evidence="1">
    <name type="scientific">Rhizophora mucronata</name>
    <name type="common">Asiatic mangrove</name>
    <dbReference type="NCBI Taxonomy" id="61149"/>
    <lineage>
        <taxon>Eukaryota</taxon>
        <taxon>Viridiplantae</taxon>
        <taxon>Streptophyta</taxon>
        <taxon>Embryophyta</taxon>
        <taxon>Tracheophyta</taxon>
        <taxon>Spermatophyta</taxon>
        <taxon>Magnoliopsida</taxon>
        <taxon>eudicotyledons</taxon>
        <taxon>Gunneridae</taxon>
        <taxon>Pentapetalae</taxon>
        <taxon>rosids</taxon>
        <taxon>fabids</taxon>
        <taxon>Malpighiales</taxon>
        <taxon>Rhizophoraceae</taxon>
        <taxon>Rhizophora</taxon>
    </lineage>
</organism>
<dbReference type="EMBL" id="GGEC01010065">
    <property type="protein sequence ID" value="MBW90548.1"/>
    <property type="molecule type" value="Transcribed_RNA"/>
</dbReference>
<dbReference type="AlphaFoldDB" id="A0A2P2JAP7"/>
<proteinExistence type="predicted"/>
<name>A0A2P2JAP7_RHIMU</name>